<evidence type="ECO:0000313" key="2">
    <source>
        <dbReference type="EMBL" id="KAF2096190.1"/>
    </source>
</evidence>
<name>A0A9P4M3Y0_9PEZI</name>
<accession>A0A9P4M3Y0</accession>
<evidence type="ECO:0000256" key="1">
    <source>
        <dbReference type="SAM" id="Phobius"/>
    </source>
</evidence>
<feature type="transmembrane region" description="Helical" evidence="1">
    <location>
        <begin position="23"/>
        <end position="50"/>
    </location>
</feature>
<organism evidence="2 3">
    <name type="scientific">Rhizodiscina lignyota</name>
    <dbReference type="NCBI Taxonomy" id="1504668"/>
    <lineage>
        <taxon>Eukaryota</taxon>
        <taxon>Fungi</taxon>
        <taxon>Dikarya</taxon>
        <taxon>Ascomycota</taxon>
        <taxon>Pezizomycotina</taxon>
        <taxon>Dothideomycetes</taxon>
        <taxon>Pleosporomycetidae</taxon>
        <taxon>Aulographales</taxon>
        <taxon>Rhizodiscinaceae</taxon>
        <taxon>Rhizodiscina</taxon>
    </lineage>
</organism>
<dbReference type="EMBL" id="ML978130">
    <property type="protein sequence ID" value="KAF2096190.1"/>
    <property type="molecule type" value="Genomic_DNA"/>
</dbReference>
<sequence>MGLIYAVQVYNHIVQEIRQPIRWFYPAAISVSISALNGTTQGLLVVFLLWQLTPILLKYGNASDTRCKWTIRFCYFLTCLINAINIADIVVTAIRWVFETQKAYNISKDKNFDKAEDKLVKLSGFTGMLLICMPVFAAVVYLAIKLFSVIAYSCILFLAMMPPPPGIDHDNVAVGYLPEKQRHWHLRLSPDNAASRFIPLMREEQNVQDKGRAYVTTVEEIY</sequence>
<keyword evidence="3" id="KW-1185">Reference proteome</keyword>
<reference evidence="2" key="1">
    <citation type="journal article" date="2020" name="Stud. Mycol.">
        <title>101 Dothideomycetes genomes: a test case for predicting lifestyles and emergence of pathogens.</title>
        <authorList>
            <person name="Haridas S."/>
            <person name="Albert R."/>
            <person name="Binder M."/>
            <person name="Bloem J."/>
            <person name="Labutti K."/>
            <person name="Salamov A."/>
            <person name="Andreopoulos B."/>
            <person name="Baker S."/>
            <person name="Barry K."/>
            <person name="Bills G."/>
            <person name="Bluhm B."/>
            <person name="Cannon C."/>
            <person name="Castanera R."/>
            <person name="Culley D."/>
            <person name="Daum C."/>
            <person name="Ezra D."/>
            <person name="Gonzalez J."/>
            <person name="Henrissat B."/>
            <person name="Kuo A."/>
            <person name="Liang C."/>
            <person name="Lipzen A."/>
            <person name="Lutzoni F."/>
            <person name="Magnuson J."/>
            <person name="Mondo S."/>
            <person name="Nolan M."/>
            <person name="Ohm R."/>
            <person name="Pangilinan J."/>
            <person name="Park H.-J."/>
            <person name="Ramirez L."/>
            <person name="Alfaro M."/>
            <person name="Sun H."/>
            <person name="Tritt A."/>
            <person name="Yoshinaga Y."/>
            <person name="Zwiers L.-H."/>
            <person name="Turgeon B."/>
            <person name="Goodwin S."/>
            <person name="Spatafora J."/>
            <person name="Crous P."/>
            <person name="Grigoriev I."/>
        </authorList>
    </citation>
    <scope>NUCLEOTIDE SEQUENCE</scope>
    <source>
        <strain evidence="2">CBS 133067</strain>
    </source>
</reference>
<comment type="caution">
    <text evidence="2">The sequence shown here is derived from an EMBL/GenBank/DDBJ whole genome shotgun (WGS) entry which is preliminary data.</text>
</comment>
<dbReference type="Proteomes" id="UP000799772">
    <property type="component" value="Unassembled WGS sequence"/>
</dbReference>
<feature type="transmembrane region" description="Helical" evidence="1">
    <location>
        <begin position="119"/>
        <end position="136"/>
    </location>
</feature>
<protein>
    <submittedName>
        <fullName evidence="2">Uncharacterized protein</fullName>
    </submittedName>
</protein>
<keyword evidence="1" id="KW-1133">Transmembrane helix</keyword>
<keyword evidence="1" id="KW-0472">Membrane</keyword>
<proteinExistence type="predicted"/>
<gene>
    <name evidence="2" type="ORF">NA57DRAFT_59247</name>
</gene>
<dbReference type="AlphaFoldDB" id="A0A9P4M3Y0"/>
<evidence type="ECO:0000313" key="3">
    <source>
        <dbReference type="Proteomes" id="UP000799772"/>
    </source>
</evidence>
<feature type="transmembrane region" description="Helical" evidence="1">
    <location>
        <begin position="70"/>
        <end position="98"/>
    </location>
</feature>
<keyword evidence="1" id="KW-0812">Transmembrane</keyword>